<feature type="compositionally biased region" description="Low complexity" evidence="1">
    <location>
        <begin position="254"/>
        <end position="266"/>
    </location>
</feature>
<dbReference type="SUPFAM" id="SSF55277">
    <property type="entry name" value="GYF domain"/>
    <property type="match status" value="1"/>
</dbReference>
<feature type="region of interest" description="Disordered" evidence="1">
    <location>
        <begin position="152"/>
        <end position="269"/>
    </location>
</feature>
<feature type="compositionally biased region" description="Polar residues" evidence="1">
    <location>
        <begin position="474"/>
        <end position="486"/>
    </location>
</feature>
<feature type="compositionally biased region" description="Polar residues" evidence="1">
    <location>
        <begin position="880"/>
        <end position="991"/>
    </location>
</feature>
<evidence type="ECO:0000313" key="3">
    <source>
        <dbReference type="EMBL" id="CAL5133219.1"/>
    </source>
</evidence>
<feature type="compositionally biased region" description="Polar residues" evidence="1">
    <location>
        <begin position="719"/>
        <end position="763"/>
    </location>
</feature>
<dbReference type="EMBL" id="CAXLJL010000156">
    <property type="protein sequence ID" value="CAL5133219.1"/>
    <property type="molecule type" value="Genomic_DNA"/>
</dbReference>
<evidence type="ECO:0000259" key="2">
    <source>
        <dbReference type="PROSITE" id="PS50829"/>
    </source>
</evidence>
<dbReference type="SMART" id="SM00444">
    <property type="entry name" value="GYF"/>
    <property type="match status" value="1"/>
</dbReference>
<dbReference type="AlphaFoldDB" id="A0AAV2TAS9"/>
<feature type="compositionally biased region" description="Gly residues" evidence="1">
    <location>
        <begin position="1125"/>
        <end position="1136"/>
    </location>
</feature>
<dbReference type="Proteomes" id="UP001497525">
    <property type="component" value="Unassembled WGS sequence"/>
</dbReference>
<feature type="compositionally biased region" description="Polar residues" evidence="1">
    <location>
        <begin position="808"/>
        <end position="840"/>
    </location>
</feature>
<accession>A0AAV2TAS9</accession>
<protein>
    <recommendedName>
        <fullName evidence="2">GYF domain-containing protein</fullName>
    </recommendedName>
</protein>
<evidence type="ECO:0000256" key="1">
    <source>
        <dbReference type="SAM" id="MobiDB-lite"/>
    </source>
</evidence>
<reference evidence="3" key="1">
    <citation type="submission" date="2024-06" db="EMBL/GenBank/DDBJ databases">
        <authorList>
            <person name="Liu X."/>
            <person name="Lenzi L."/>
            <person name="Haldenby T S."/>
            <person name="Uol C."/>
        </authorList>
    </citation>
    <scope>NUCLEOTIDE SEQUENCE</scope>
</reference>
<feature type="compositionally biased region" description="Basic and acidic residues" evidence="1">
    <location>
        <begin position="704"/>
        <end position="718"/>
    </location>
</feature>
<proteinExistence type="predicted"/>
<feature type="compositionally biased region" description="Polar residues" evidence="1">
    <location>
        <begin position="451"/>
        <end position="463"/>
    </location>
</feature>
<feature type="compositionally biased region" description="Polar residues" evidence="1">
    <location>
        <begin position="1100"/>
        <end position="1115"/>
    </location>
</feature>
<feature type="compositionally biased region" description="Polar residues" evidence="1">
    <location>
        <begin position="1137"/>
        <end position="1172"/>
    </location>
</feature>
<dbReference type="PROSITE" id="PS50829">
    <property type="entry name" value="GYF"/>
    <property type="match status" value="1"/>
</dbReference>
<feature type="region of interest" description="Disordered" evidence="1">
    <location>
        <begin position="1092"/>
        <end position="1193"/>
    </location>
</feature>
<name>A0AAV2TAS9_CALDB</name>
<dbReference type="Gene3D" id="3.30.1490.40">
    <property type="match status" value="1"/>
</dbReference>
<organism evidence="3 4">
    <name type="scientific">Calicophoron daubneyi</name>
    <name type="common">Rumen fluke</name>
    <name type="synonym">Paramphistomum daubneyi</name>
    <dbReference type="NCBI Taxonomy" id="300641"/>
    <lineage>
        <taxon>Eukaryota</taxon>
        <taxon>Metazoa</taxon>
        <taxon>Spiralia</taxon>
        <taxon>Lophotrochozoa</taxon>
        <taxon>Platyhelminthes</taxon>
        <taxon>Trematoda</taxon>
        <taxon>Digenea</taxon>
        <taxon>Plagiorchiida</taxon>
        <taxon>Pronocephalata</taxon>
        <taxon>Paramphistomoidea</taxon>
        <taxon>Paramphistomidae</taxon>
        <taxon>Calicophoron</taxon>
    </lineage>
</organism>
<feature type="compositionally biased region" description="Polar residues" evidence="1">
    <location>
        <begin position="224"/>
        <end position="253"/>
    </location>
</feature>
<feature type="compositionally biased region" description="Basic and acidic residues" evidence="1">
    <location>
        <begin position="90"/>
        <end position="103"/>
    </location>
</feature>
<gene>
    <name evidence="3" type="ORF">CDAUBV1_LOCUS6488</name>
</gene>
<feature type="region of interest" description="Disordered" evidence="1">
    <location>
        <begin position="451"/>
        <end position="498"/>
    </location>
</feature>
<evidence type="ECO:0000313" key="4">
    <source>
        <dbReference type="Proteomes" id="UP001497525"/>
    </source>
</evidence>
<dbReference type="Pfam" id="PF02213">
    <property type="entry name" value="GYF"/>
    <property type="match status" value="1"/>
</dbReference>
<sequence length="1193" mass="127554">MASQPETLKFGPQWIRKLSDCAITNQKGSVDVAVSSSAENETIMSEDPLVCTHISAIQESTEGSAADKMGTDVWDPVDSLRKSPQNDGRPICRPETKKDDSRGSRSRTSQFSAYNNYDASLECDRGQQYDPHPNSSFWSKSTESLSAPEFRWRRNPPANLPHPVGFSPSGLGWKKSANRTIPPVTSERLANVSRTQINESSSSCEQNSSLNQQLATKHSRAENAGSSLSPSTGQDPNVTGDSGGNSELRSSLQTSSPITPASLSSSFGGTHSKRTVSAYYGVQTTNKPSLRPNGSNFSNAAYSLLDEERGAHRPDGADCPDEHMWLYEDPQGRTQGTFSDAQMHDWLSAGIYFTPTLRVRRKCDDTFSTLADYTRLFGRVPFIPGPRIPPIYGGVNPNLLNGLASLKISHTQSATQSDTPDPALSNLGNQLSLASQSVGALDAAVSVATRSVTSAMPNSSRRSPYQMRLDHPDFQTTLGGSPQPQGFRNCAAGDLSDKRNSDCKSSVASAGGMCANSTLPVLPSLQLSQPMTTLTNSLKGMGFGGPSPEQQSSDSLVNGGIGDIAQPITSASTFMALASLISVNPALASLALPFSGPNPTGASTDYTAAALSPGFLAALAQYLNVQPHATGHQSVSPMQQLAETAQLAAQLAAMAGAHSPDQTPMQPAQALALAQLLMAQVNPSTNLQWSNHLKKDVVCDGTRDVTSDPADLRPDRLPNENSMGGTSVGRSNAPGTTSVDDARQPGSQPSHWPQTYAGSSGNRISPRAVDGRFGSKVTHEVGYSGDNTGNNTDRSKDNSLRPGIVHPNRQQSQGKIPNQAISPRSAGGSNKSKHQNSTVPYDSATFRDVQAGSIEIVGSSSSTHTSGRWADGLLPDKSHSTSGHTHSQRQGFQSQQPTAKQPSSSGQWATKVKQTPTKFGTSASTRASADQIQARSGANSHLGSKGSSVNNTSRKTKLTQQASVNASNARSPLKTDSSQLSQRSLNAQTKDTAVVPPENPTRSAVVVPKTDPDHTAESELERLTHWCQTRLSSVPMREKVDIPTVVELLATLDAPYEVERTVQIFLGESARTSLFVKEFLDRRRPFWQLHRERRERESMTKSPTKNDVSGLNSTRSAEKKKNRNNGGGNAENGGVGSHSTKQSSGSNGCNGGLTSYKTGSSQSHQVDQNQDNQWHHIKPKGSHNRKGKKEKNQ</sequence>
<feature type="compositionally biased region" description="Low complexity" evidence="1">
    <location>
        <begin position="198"/>
        <end position="214"/>
    </location>
</feature>
<feature type="domain" description="GYF" evidence="2">
    <location>
        <begin position="322"/>
        <end position="371"/>
    </location>
</feature>
<feature type="region of interest" description="Disordered" evidence="1">
    <location>
        <begin position="61"/>
        <end position="111"/>
    </location>
</feature>
<feature type="compositionally biased region" description="Basic residues" evidence="1">
    <location>
        <begin position="1175"/>
        <end position="1193"/>
    </location>
</feature>
<comment type="caution">
    <text evidence="3">The sequence shown here is derived from an EMBL/GenBank/DDBJ whole genome shotgun (WGS) entry which is preliminary data.</text>
</comment>
<feature type="region of interest" description="Disordered" evidence="1">
    <location>
        <begin position="857"/>
        <end position="1012"/>
    </location>
</feature>
<feature type="region of interest" description="Disordered" evidence="1">
    <location>
        <begin position="704"/>
        <end position="841"/>
    </location>
</feature>
<dbReference type="InterPro" id="IPR035445">
    <property type="entry name" value="GYF-like_dom_sf"/>
</dbReference>
<dbReference type="InterPro" id="IPR003169">
    <property type="entry name" value="GYF"/>
</dbReference>